<dbReference type="PROSITE" id="PS00092">
    <property type="entry name" value="N6_MTASE"/>
    <property type="match status" value="1"/>
</dbReference>
<dbReference type="InterPro" id="IPR002052">
    <property type="entry name" value="DNA_methylase_N6_adenine_CS"/>
</dbReference>
<dbReference type="InParanoid" id="A0A554NE90"/>
<dbReference type="GO" id="GO:0008757">
    <property type="term" value="F:S-adenosylmethionine-dependent methyltransferase activity"/>
    <property type="evidence" value="ECO:0007669"/>
    <property type="project" value="TreeGrafter"/>
</dbReference>
<organism evidence="6 7">
    <name type="scientific">Haloglomus irregulare</name>
    <dbReference type="NCBI Taxonomy" id="2234134"/>
    <lineage>
        <taxon>Archaea</taxon>
        <taxon>Methanobacteriati</taxon>
        <taxon>Methanobacteriota</taxon>
        <taxon>Stenosarchaea group</taxon>
        <taxon>Halobacteria</taxon>
        <taxon>Halobacteriales</taxon>
        <taxon>Natronomonadaceae</taxon>
        <taxon>Haloglomus</taxon>
    </lineage>
</organism>
<dbReference type="RefSeq" id="WP_144260143.1">
    <property type="nucleotide sequence ID" value="NZ_QMDX01000001.1"/>
</dbReference>
<dbReference type="SUPFAM" id="SSF53335">
    <property type="entry name" value="S-adenosyl-L-methionine-dependent methyltransferases"/>
    <property type="match status" value="1"/>
</dbReference>
<evidence type="ECO:0000313" key="7">
    <source>
        <dbReference type="Proteomes" id="UP000319894"/>
    </source>
</evidence>
<dbReference type="Pfam" id="PF13649">
    <property type="entry name" value="Methyltransf_25"/>
    <property type="match status" value="1"/>
</dbReference>
<accession>A0A554NE90</accession>
<dbReference type="GO" id="GO:0008276">
    <property type="term" value="F:protein methyltransferase activity"/>
    <property type="evidence" value="ECO:0007669"/>
    <property type="project" value="TreeGrafter"/>
</dbReference>
<proteinExistence type="inferred from homology"/>
<dbReference type="GO" id="GO:0003676">
    <property type="term" value="F:nucleic acid binding"/>
    <property type="evidence" value="ECO:0007669"/>
    <property type="project" value="InterPro"/>
</dbReference>
<gene>
    <name evidence="6" type="ORF">DP107_00305</name>
</gene>
<dbReference type="InterPro" id="IPR029063">
    <property type="entry name" value="SAM-dependent_MTases_sf"/>
</dbReference>
<dbReference type="OrthoDB" id="27149at2157"/>
<keyword evidence="4" id="KW-0949">S-adenosyl-L-methionine</keyword>
<dbReference type="NCBIfam" id="NF011527">
    <property type="entry name" value="PRK14968.1-1"/>
    <property type="match status" value="1"/>
</dbReference>
<feature type="domain" description="Methyltransferase" evidence="5">
    <location>
        <begin position="42"/>
        <end position="117"/>
    </location>
</feature>
<dbReference type="Gene3D" id="3.40.50.150">
    <property type="entry name" value="Vaccinia Virus protein VP39"/>
    <property type="match status" value="1"/>
</dbReference>
<evidence type="ECO:0000313" key="6">
    <source>
        <dbReference type="EMBL" id="TSD15668.1"/>
    </source>
</evidence>
<dbReference type="InterPro" id="IPR041698">
    <property type="entry name" value="Methyltransf_25"/>
</dbReference>
<keyword evidence="7" id="KW-1185">Reference proteome</keyword>
<dbReference type="EMBL" id="QMDX01000001">
    <property type="protein sequence ID" value="TSD15668.1"/>
    <property type="molecule type" value="Genomic_DNA"/>
</dbReference>
<dbReference type="FunCoup" id="A0A554NE90">
    <property type="interactions" value="57"/>
</dbReference>
<sequence>MTDRDRPRLADLRGEPNVYRAAEDSQLLATTAVSRVGRGDRVLDLGTGSGHVGRAVDEACGARVVASDLNPHACRRARDAGLEAVRADMVAPFRGGSFDWVLFNPPYLPTPEDQEWDDWMERALSGGADGRAVVDPFLASVRRVLAPGGRALLLVSSLTGLDTVRDTARAAGLVTEEAADESYPSERLVVLELVPTGGRGPR</sequence>
<protein>
    <submittedName>
        <fullName evidence="6">Methyltransferase</fullName>
    </submittedName>
</protein>
<dbReference type="InterPro" id="IPR004557">
    <property type="entry name" value="PrmC-related"/>
</dbReference>
<dbReference type="NCBIfam" id="TIGR00537">
    <property type="entry name" value="hemK_rel_arch"/>
    <property type="match status" value="1"/>
</dbReference>
<reference evidence="6 7" key="1">
    <citation type="submission" date="2018-06" db="EMBL/GenBank/DDBJ databases">
        <title>Natronomonas sp. F16-60 a new haloarchaeon isolated from a solar saltern of Isla Cristina, Huelva, Spain.</title>
        <authorList>
            <person name="Duran-Viseras A."/>
            <person name="Sanchez-Porro C."/>
            <person name="Ventosa A."/>
        </authorList>
    </citation>
    <scope>NUCLEOTIDE SEQUENCE [LARGE SCALE GENOMIC DNA]</scope>
    <source>
        <strain evidence="6 7">F16-60</strain>
    </source>
</reference>
<keyword evidence="3 6" id="KW-0808">Transferase</keyword>
<dbReference type="Proteomes" id="UP000319894">
    <property type="component" value="Unassembled WGS sequence"/>
</dbReference>
<name>A0A554NE90_9EURY</name>
<dbReference type="GO" id="GO:0032259">
    <property type="term" value="P:methylation"/>
    <property type="evidence" value="ECO:0007669"/>
    <property type="project" value="UniProtKB-KW"/>
</dbReference>
<evidence type="ECO:0000256" key="4">
    <source>
        <dbReference type="ARBA" id="ARBA00022691"/>
    </source>
</evidence>
<dbReference type="InterPro" id="IPR052190">
    <property type="entry name" value="Euk-Arch_PrmC-MTase"/>
</dbReference>
<dbReference type="AlphaFoldDB" id="A0A554NE90"/>
<dbReference type="GO" id="GO:0035657">
    <property type="term" value="C:eRF1 methyltransferase complex"/>
    <property type="evidence" value="ECO:0007669"/>
    <property type="project" value="TreeGrafter"/>
</dbReference>
<dbReference type="PANTHER" id="PTHR45875">
    <property type="entry name" value="METHYLTRANSFERASE N6AMT1"/>
    <property type="match status" value="1"/>
</dbReference>
<evidence type="ECO:0000256" key="3">
    <source>
        <dbReference type="ARBA" id="ARBA00022679"/>
    </source>
</evidence>
<evidence type="ECO:0000259" key="5">
    <source>
        <dbReference type="Pfam" id="PF13649"/>
    </source>
</evidence>
<evidence type="ECO:0000256" key="1">
    <source>
        <dbReference type="ARBA" id="ARBA00006149"/>
    </source>
</evidence>
<evidence type="ECO:0000256" key="2">
    <source>
        <dbReference type="ARBA" id="ARBA00022603"/>
    </source>
</evidence>
<comment type="similarity">
    <text evidence="1">Belongs to the eukaryotic/archaeal PrmC-related family.</text>
</comment>
<dbReference type="PANTHER" id="PTHR45875:SF1">
    <property type="entry name" value="METHYLTRANSFERASE N6AMT1"/>
    <property type="match status" value="1"/>
</dbReference>
<comment type="caution">
    <text evidence="6">The sequence shown here is derived from an EMBL/GenBank/DDBJ whole genome shotgun (WGS) entry which is preliminary data.</text>
</comment>
<keyword evidence="2 6" id="KW-0489">Methyltransferase</keyword>
<dbReference type="CDD" id="cd02440">
    <property type="entry name" value="AdoMet_MTases"/>
    <property type="match status" value="1"/>
</dbReference>